<organism evidence="1 2">
    <name type="scientific">Clonorchis sinensis</name>
    <name type="common">Chinese liver fluke</name>
    <dbReference type="NCBI Taxonomy" id="79923"/>
    <lineage>
        <taxon>Eukaryota</taxon>
        <taxon>Metazoa</taxon>
        <taxon>Spiralia</taxon>
        <taxon>Lophotrochozoa</taxon>
        <taxon>Platyhelminthes</taxon>
        <taxon>Trematoda</taxon>
        <taxon>Digenea</taxon>
        <taxon>Opisthorchiida</taxon>
        <taxon>Opisthorchiata</taxon>
        <taxon>Opisthorchiidae</taxon>
        <taxon>Clonorchis</taxon>
    </lineage>
</organism>
<dbReference type="EMBL" id="NIRI02000042">
    <property type="protein sequence ID" value="KAG5452523.1"/>
    <property type="molecule type" value="Genomic_DNA"/>
</dbReference>
<gene>
    <name evidence="1" type="ORF">CSKR_201718</name>
</gene>
<comment type="caution">
    <text evidence="1">The sequence shown here is derived from an EMBL/GenBank/DDBJ whole genome shotgun (WGS) entry which is preliminary data.</text>
</comment>
<protein>
    <submittedName>
        <fullName evidence="1">Uncharacterized protein</fullName>
    </submittedName>
</protein>
<sequence>MNPVPDLKSGLIATLMGSTRVLLLRETIMHEFERRTSDILLPLLHRATLNTPEQVVDLFTFE</sequence>
<evidence type="ECO:0000313" key="1">
    <source>
        <dbReference type="EMBL" id="KAG5452523.1"/>
    </source>
</evidence>
<reference evidence="1 2" key="2">
    <citation type="journal article" date="2021" name="Genomics">
        <title>High-quality reference genome for Clonorchis sinensis.</title>
        <authorList>
            <person name="Young N.D."/>
            <person name="Stroehlein A.J."/>
            <person name="Kinkar L."/>
            <person name="Wang T."/>
            <person name="Sohn W.M."/>
            <person name="Chang B.C.H."/>
            <person name="Kaur P."/>
            <person name="Weisz D."/>
            <person name="Dudchenko O."/>
            <person name="Aiden E.L."/>
            <person name="Korhonen P.K."/>
            <person name="Gasser R.B."/>
        </authorList>
    </citation>
    <scope>NUCLEOTIDE SEQUENCE [LARGE SCALE GENOMIC DNA]</scope>
    <source>
        <strain evidence="1">Cs-k2</strain>
    </source>
</reference>
<proteinExistence type="predicted"/>
<accession>A0A8T1MTP4</accession>
<evidence type="ECO:0000313" key="2">
    <source>
        <dbReference type="Proteomes" id="UP000286415"/>
    </source>
</evidence>
<keyword evidence="2" id="KW-1185">Reference proteome</keyword>
<name>A0A8T1MTP4_CLOSI</name>
<dbReference type="AlphaFoldDB" id="A0A8T1MTP4"/>
<reference evidence="1 2" key="1">
    <citation type="journal article" date="2018" name="Biotechnol. Adv.">
        <title>Improved genomic resources and new bioinformatic workflow for the carcinogenic parasite Clonorchis sinensis: Biotechnological implications.</title>
        <authorList>
            <person name="Wang D."/>
            <person name="Korhonen P.K."/>
            <person name="Gasser R.B."/>
            <person name="Young N.D."/>
        </authorList>
    </citation>
    <scope>NUCLEOTIDE SEQUENCE [LARGE SCALE GENOMIC DNA]</scope>
    <source>
        <strain evidence="1">Cs-k2</strain>
    </source>
</reference>
<dbReference type="Proteomes" id="UP000286415">
    <property type="component" value="Unassembled WGS sequence"/>
</dbReference>